<dbReference type="PANTHER" id="PTHR21301">
    <property type="entry name" value="REVERSE TRANSCRIPTASE"/>
    <property type="match status" value="1"/>
</dbReference>
<sequence length="129" mass="14381">MAEFLEAVGGQVSEILEDQEQGSATDLHSFMSGLNYNKSNIRLTYMYDQKKVSFLDVELLGQTDGSIHTDMYRKETSINSLLHASSSHPSSTINAIPIGKFLRARKICRSDELFVGTVGKVLRRAILEL</sequence>
<evidence type="ECO:0000313" key="1">
    <source>
        <dbReference type="EMBL" id="CAJ0949538.1"/>
    </source>
</evidence>
<protein>
    <submittedName>
        <fullName evidence="1">Uncharacterized protein</fullName>
    </submittedName>
</protein>
<dbReference type="EMBL" id="CAUEEQ010030289">
    <property type="protein sequence ID" value="CAJ0949538.1"/>
    <property type="molecule type" value="Genomic_DNA"/>
</dbReference>
<dbReference type="PANTHER" id="PTHR21301:SF13">
    <property type="match status" value="1"/>
</dbReference>
<comment type="caution">
    <text evidence="1">The sequence shown here is derived from an EMBL/GenBank/DDBJ whole genome shotgun (WGS) entry which is preliminary data.</text>
</comment>
<proteinExistence type="predicted"/>
<accession>A0ABN9LSJ6</accession>
<organism evidence="1 2">
    <name type="scientific">Ranitomeya imitator</name>
    <name type="common">mimic poison frog</name>
    <dbReference type="NCBI Taxonomy" id="111125"/>
    <lineage>
        <taxon>Eukaryota</taxon>
        <taxon>Metazoa</taxon>
        <taxon>Chordata</taxon>
        <taxon>Craniata</taxon>
        <taxon>Vertebrata</taxon>
        <taxon>Euteleostomi</taxon>
        <taxon>Amphibia</taxon>
        <taxon>Batrachia</taxon>
        <taxon>Anura</taxon>
        <taxon>Neobatrachia</taxon>
        <taxon>Hyloidea</taxon>
        <taxon>Dendrobatidae</taxon>
        <taxon>Dendrobatinae</taxon>
        <taxon>Ranitomeya</taxon>
    </lineage>
</organism>
<name>A0ABN9LSJ6_9NEOB</name>
<gene>
    <name evidence="1" type="ORF">RIMI_LOCUS12642847</name>
</gene>
<reference evidence="1" key="1">
    <citation type="submission" date="2023-07" db="EMBL/GenBank/DDBJ databases">
        <authorList>
            <person name="Stuckert A."/>
        </authorList>
    </citation>
    <scope>NUCLEOTIDE SEQUENCE</scope>
</reference>
<keyword evidence="2" id="KW-1185">Reference proteome</keyword>
<evidence type="ECO:0000313" key="2">
    <source>
        <dbReference type="Proteomes" id="UP001176940"/>
    </source>
</evidence>
<dbReference type="Proteomes" id="UP001176940">
    <property type="component" value="Unassembled WGS sequence"/>
</dbReference>